<name>A0A4R1J8J9_9GAMM</name>
<keyword evidence="3" id="KW-0762">Sugar transport</keyword>
<evidence type="ECO:0000256" key="2">
    <source>
        <dbReference type="ARBA" id="ARBA00022553"/>
    </source>
</evidence>
<dbReference type="OrthoDB" id="9808134at2"/>
<feature type="modified residue" description="Phosphocysteine; by EIIA" evidence="7">
    <location>
        <position position="8"/>
    </location>
</feature>
<sequence>MINIVLICAAGMSTSMLMQKMKDSAKKRNLDISVLAMPEGRLDTHKGQIDILLLGPQIIYLEDKIREIYEKKGVKVAVIDMVDYGSMNGDKVLDDALLLLE</sequence>
<dbReference type="PROSITE" id="PS51100">
    <property type="entry name" value="PTS_EIIB_TYPE_3"/>
    <property type="match status" value="1"/>
</dbReference>
<evidence type="ECO:0000256" key="4">
    <source>
        <dbReference type="ARBA" id="ARBA00022679"/>
    </source>
</evidence>
<keyword evidence="6" id="KW-0418">Kinase</keyword>
<dbReference type="CDD" id="cd05564">
    <property type="entry name" value="PTS_IIB_chitobiose_lichenan"/>
    <property type="match status" value="1"/>
</dbReference>
<keyword evidence="1" id="KW-0813">Transport</keyword>
<dbReference type="InterPro" id="IPR036095">
    <property type="entry name" value="PTS_EIIB-like_sf"/>
</dbReference>
<dbReference type="InterPro" id="IPR013012">
    <property type="entry name" value="PTS_EIIB_3"/>
</dbReference>
<keyword evidence="5" id="KW-0598">Phosphotransferase system</keyword>
<proteinExistence type="predicted"/>
<keyword evidence="2" id="KW-0597">Phosphoprotein</keyword>
<evidence type="ECO:0000256" key="5">
    <source>
        <dbReference type="ARBA" id="ARBA00022683"/>
    </source>
</evidence>
<accession>A0A4R1J8J9</accession>
<dbReference type="GO" id="GO:0008982">
    <property type="term" value="F:protein-N(PI)-phosphohistidine-sugar phosphotransferase activity"/>
    <property type="evidence" value="ECO:0007669"/>
    <property type="project" value="InterPro"/>
</dbReference>
<dbReference type="PANTHER" id="PTHR34581">
    <property type="entry name" value="PTS SYSTEM N,N'-DIACETYLCHITOBIOSE-SPECIFIC EIIB COMPONENT"/>
    <property type="match status" value="1"/>
</dbReference>
<organism evidence="9 10">
    <name type="scientific">Celerinatantimonas diazotrophica</name>
    <dbReference type="NCBI Taxonomy" id="412034"/>
    <lineage>
        <taxon>Bacteria</taxon>
        <taxon>Pseudomonadati</taxon>
        <taxon>Pseudomonadota</taxon>
        <taxon>Gammaproteobacteria</taxon>
        <taxon>Celerinatantimonadaceae</taxon>
        <taxon>Celerinatantimonas</taxon>
    </lineage>
</organism>
<dbReference type="EMBL" id="SMGD01000017">
    <property type="protein sequence ID" value="TCK46664.1"/>
    <property type="molecule type" value="Genomic_DNA"/>
</dbReference>
<evidence type="ECO:0000259" key="8">
    <source>
        <dbReference type="PROSITE" id="PS51100"/>
    </source>
</evidence>
<dbReference type="InterPro" id="IPR051819">
    <property type="entry name" value="PTS_sugar-specific_EIIB"/>
</dbReference>
<reference evidence="9 10" key="1">
    <citation type="submission" date="2019-03" db="EMBL/GenBank/DDBJ databases">
        <title>Genomic Encyclopedia of Type Strains, Phase IV (KMG-IV): sequencing the most valuable type-strain genomes for metagenomic binning, comparative biology and taxonomic classification.</title>
        <authorList>
            <person name="Goeker M."/>
        </authorList>
    </citation>
    <scope>NUCLEOTIDE SEQUENCE [LARGE SCALE GENOMIC DNA]</scope>
    <source>
        <strain evidence="9 10">DSM 18577</strain>
    </source>
</reference>
<dbReference type="SUPFAM" id="SSF52794">
    <property type="entry name" value="PTS system IIB component-like"/>
    <property type="match status" value="1"/>
</dbReference>
<evidence type="ECO:0000256" key="7">
    <source>
        <dbReference type="PROSITE-ProRule" id="PRU00423"/>
    </source>
</evidence>
<dbReference type="PANTHER" id="PTHR34581:SF2">
    <property type="entry name" value="PTS SYSTEM N,N'-DIACETYLCHITOBIOSE-SPECIFIC EIIB COMPONENT"/>
    <property type="match status" value="1"/>
</dbReference>
<protein>
    <submittedName>
        <fullName evidence="9">PTS system cellobiose-specific IIB component</fullName>
    </submittedName>
</protein>
<dbReference type="RefSeq" id="WP_131913997.1">
    <property type="nucleotide sequence ID" value="NZ_OU594967.1"/>
</dbReference>
<dbReference type="GO" id="GO:0009401">
    <property type="term" value="P:phosphoenolpyruvate-dependent sugar phosphotransferase system"/>
    <property type="evidence" value="ECO:0007669"/>
    <property type="project" value="UniProtKB-KW"/>
</dbReference>
<evidence type="ECO:0000256" key="1">
    <source>
        <dbReference type="ARBA" id="ARBA00022448"/>
    </source>
</evidence>
<gene>
    <name evidence="9" type="ORF">EV690_3249</name>
</gene>
<evidence type="ECO:0000313" key="10">
    <source>
        <dbReference type="Proteomes" id="UP000295565"/>
    </source>
</evidence>
<dbReference type="Gene3D" id="3.40.50.2300">
    <property type="match status" value="1"/>
</dbReference>
<dbReference type="Pfam" id="PF02302">
    <property type="entry name" value="PTS_IIB"/>
    <property type="match status" value="1"/>
</dbReference>
<comment type="caution">
    <text evidence="9">The sequence shown here is derived from an EMBL/GenBank/DDBJ whole genome shotgun (WGS) entry which is preliminary data.</text>
</comment>
<evidence type="ECO:0000256" key="3">
    <source>
        <dbReference type="ARBA" id="ARBA00022597"/>
    </source>
</evidence>
<evidence type="ECO:0000256" key="6">
    <source>
        <dbReference type="ARBA" id="ARBA00022777"/>
    </source>
</evidence>
<evidence type="ECO:0000313" key="9">
    <source>
        <dbReference type="EMBL" id="TCK46664.1"/>
    </source>
</evidence>
<keyword evidence="4" id="KW-0808">Transferase</keyword>
<keyword evidence="10" id="KW-1185">Reference proteome</keyword>
<dbReference type="Proteomes" id="UP000295565">
    <property type="component" value="Unassembled WGS sequence"/>
</dbReference>
<dbReference type="AlphaFoldDB" id="A0A4R1J8J9"/>
<dbReference type="InterPro" id="IPR003501">
    <property type="entry name" value="PTS_EIIB_2/3"/>
</dbReference>
<feature type="domain" description="PTS EIIB type-3" evidence="8">
    <location>
        <begin position="1"/>
        <end position="101"/>
    </location>
</feature>
<dbReference type="GO" id="GO:0016301">
    <property type="term" value="F:kinase activity"/>
    <property type="evidence" value="ECO:0007669"/>
    <property type="project" value="UniProtKB-KW"/>
</dbReference>